<reference evidence="2" key="1">
    <citation type="journal article" date="2020" name="Nature">
        <title>Giant virus diversity and host interactions through global metagenomics.</title>
        <authorList>
            <person name="Schulz F."/>
            <person name="Roux S."/>
            <person name="Paez-Espino D."/>
            <person name="Jungbluth S."/>
            <person name="Walsh D.A."/>
            <person name="Denef V.J."/>
            <person name="McMahon K.D."/>
            <person name="Konstantinidis K.T."/>
            <person name="Eloe-Fadrosh E.A."/>
            <person name="Kyrpides N.C."/>
            <person name="Woyke T."/>
        </authorList>
    </citation>
    <scope>NUCLEOTIDE SEQUENCE</scope>
    <source>
        <strain evidence="2">GVMAG-S-1101178-73</strain>
    </source>
</reference>
<dbReference type="EMBL" id="MN740821">
    <property type="protein sequence ID" value="QHU13473.1"/>
    <property type="molecule type" value="Genomic_DNA"/>
</dbReference>
<dbReference type="AlphaFoldDB" id="A0A6C0K7Q3"/>
<organism evidence="2">
    <name type="scientific">viral metagenome</name>
    <dbReference type="NCBI Taxonomy" id="1070528"/>
    <lineage>
        <taxon>unclassified sequences</taxon>
        <taxon>metagenomes</taxon>
        <taxon>organismal metagenomes</taxon>
    </lineage>
</organism>
<sequence length="217" mass="24726">MLNSAARKKSPTRSPRSPSPRRITRAATAAPSASPRASPRAATALSASPRAATALSASPRASPRAATAAKAAPKKKIKDAYETPFWPPSNYEVPAKVVFNSPTPLPRTLARYKAFIVELKKILITEKVIDRDSPLFKGLLAEQQKYNMRFYRLKPHNIICFVKCEYYQYDKDTPRVFHRGNKEPYYGNFKFVNLLKKNNMDMKWFGKNMLYIHKNRF</sequence>
<feature type="region of interest" description="Disordered" evidence="1">
    <location>
        <begin position="1"/>
        <end position="73"/>
    </location>
</feature>
<proteinExistence type="predicted"/>
<name>A0A6C0K7Q3_9ZZZZ</name>
<protein>
    <submittedName>
        <fullName evidence="2">Uncharacterized protein</fullName>
    </submittedName>
</protein>
<feature type="compositionally biased region" description="Basic residues" evidence="1">
    <location>
        <begin position="1"/>
        <end position="11"/>
    </location>
</feature>
<feature type="compositionally biased region" description="Low complexity" evidence="1">
    <location>
        <begin position="25"/>
        <end position="71"/>
    </location>
</feature>
<evidence type="ECO:0000313" key="2">
    <source>
        <dbReference type="EMBL" id="QHU13473.1"/>
    </source>
</evidence>
<evidence type="ECO:0000256" key="1">
    <source>
        <dbReference type="SAM" id="MobiDB-lite"/>
    </source>
</evidence>
<accession>A0A6C0K7Q3</accession>